<sequence length="169" mass="19185">MRDVCSKLPKTARGEPAFGIGEQCVNWQFYNASLFTKDQFIGRNMNSLFQEPASQISPSESEFRVTEDSEEPELVSATDHPTTSRPAGSKTSQKRTHKVNARPHVSKKARQTVQLLQIEREKLGSLRGMLEEDCKKPADEWKSLVDHLVRNLRKIKNPYIIMSVKNTIG</sequence>
<evidence type="ECO:0000313" key="3">
    <source>
        <dbReference type="Proteomes" id="UP000735302"/>
    </source>
</evidence>
<feature type="compositionally biased region" description="Basic residues" evidence="1">
    <location>
        <begin position="92"/>
        <end position="106"/>
    </location>
</feature>
<evidence type="ECO:0000256" key="1">
    <source>
        <dbReference type="SAM" id="MobiDB-lite"/>
    </source>
</evidence>
<dbReference type="Proteomes" id="UP000735302">
    <property type="component" value="Unassembled WGS sequence"/>
</dbReference>
<name>A0AAV4B4K5_9GAST</name>
<feature type="region of interest" description="Disordered" evidence="1">
    <location>
        <begin position="52"/>
        <end position="106"/>
    </location>
</feature>
<evidence type="ECO:0000313" key="2">
    <source>
        <dbReference type="EMBL" id="GFO14013.1"/>
    </source>
</evidence>
<proteinExistence type="predicted"/>
<gene>
    <name evidence="2" type="ORF">PoB_004051800</name>
</gene>
<dbReference type="EMBL" id="BLXT01004521">
    <property type="protein sequence ID" value="GFO14013.1"/>
    <property type="molecule type" value="Genomic_DNA"/>
</dbReference>
<reference evidence="2 3" key="1">
    <citation type="journal article" date="2021" name="Elife">
        <title>Chloroplast acquisition without the gene transfer in kleptoplastic sea slugs, Plakobranchus ocellatus.</title>
        <authorList>
            <person name="Maeda T."/>
            <person name="Takahashi S."/>
            <person name="Yoshida T."/>
            <person name="Shimamura S."/>
            <person name="Takaki Y."/>
            <person name="Nagai Y."/>
            <person name="Toyoda A."/>
            <person name="Suzuki Y."/>
            <person name="Arimoto A."/>
            <person name="Ishii H."/>
            <person name="Satoh N."/>
            <person name="Nishiyama T."/>
            <person name="Hasebe M."/>
            <person name="Maruyama T."/>
            <person name="Minagawa J."/>
            <person name="Obokata J."/>
            <person name="Shigenobu S."/>
        </authorList>
    </citation>
    <scope>NUCLEOTIDE SEQUENCE [LARGE SCALE GENOMIC DNA]</scope>
</reference>
<protein>
    <submittedName>
        <fullName evidence="2">Uncharacterized protein</fullName>
    </submittedName>
</protein>
<accession>A0AAV4B4K5</accession>
<comment type="caution">
    <text evidence="2">The sequence shown here is derived from an EMBL/GenBank/DDBJ whole genome shotgun (WGS) entry which is preliminary data.</text>
</comment>
<feature type="compositionally biased region" description="Polar residues" evidence="1">
    <location>
        <begin position="79"/>
        <end position="91"/>
    </location>
</feature>
<organism evidence="2 3">
    <name type="scientific">Plakobranchus ocellatus</name>
    <dbReference type="NCBI Taxonomy" id="259542"/>
    <lineage>
        <taxon>Eukaryota</taxon>
        <taxon>Metazoa</taxon>
        <taxon>Spiralia</taxon>
        <taxon>Lophotrochozoa</taxon>
        <taxon>Mollusca</taxon>
        <taxon>Gastropoda</taxon>
        <taxon>Heterobranchia</taxon>
        <taxon>Euthyneura</taxon>
        <taxon>Panpulmonata</taxon>
        <taxon>Sacoglossa</taxon>
        <taxon>Placobranchoidea</taxon>
        <taxon>Plakobranchidae</taxon>
        <taxon>Plakobranchus</taxon>
    </lineage>
</organism>
<dbReference type="AlphaFoldDB" id="A0AAV4B4K5"/>
<keyword evidence="3" id="KW-1185">Reference proteome</keyword>